<feature type="domain" description="Rhodopsin" evidence="8">
    <location>
        <begin position="33"/>
        <end position="277"/>
    </location>
</feature>
<dbReference type="PANTHER" id="PTHR33048:SF93">
    <property type="entry name" value="INTEGRAL MEMBRANE PROTEIN"/>
    <property type="match status" value="1"/>
</dbReference>
<dbReference type="eggNOG" id="ENOG502SJFM">
    <property type="taxonomic scope" value="Eukaryota"/>
</dbReference>
<feature type="compositionally biased region" description="Basic and acidic residues" evidence="6">
    <location>
        <begin position="391"/>
        <end position="402"/>
    </location>
</feature>
<protein>
    <recommendedName>
        <fullName evidence="8">Rhodopsin domain-containing protein</fullName>
    </recommendedName>
</protein>
<dbReference type="EMBL" id="KI912121">
    <property type="protein sequence ID" value="ETS73764.1"/>
    <property type="molecule type" value="Genomic_DNA"/>
</dbReference>
<evidence type="ECO:0000313" key="9">
    <source>
        <dbReference type="EMBL" id="ETS73764.1"/>
    </source>
</evidence>
<dbReference type="KEGG" id="pfy:PFICI_14710"/>
<feature type="transmembrane region" description="Helical" evidence="7">
    <location>
        <begin position="255"/>
        <end position="276"/>
    </location>
</feature>
<reference evidence="10" key="1">
    <citation type="journal article" date="2015" name="BMC Genomics">
        <title>Genomic and transcriptomic analysis of the endophytic fungus Pestalotiopsis fici reveals its lifestyle and high potential for synthesis of natural products.</title>
        <authorList>
            <person name="Wang X."/>
            <person name="Zhang X."/>
            <person name="Liu L."/>
            <person name="Xiang M."/>
            <person name="Wang W."/>
            <person name="Sun X."/>
            <person name="Che Y."/>
            <person name="Guo L."/>
            <person name="Liu G."/>
            <person name="Guo L."/>
            <person name="Wang C."/>
            <person name="Yin W.B."/>
            <person name="Stadler M."/>
            <person name="Zhang X."/>
            <person name="Liu X."/>
        </authorList>
    </citation>
    <scope>NUCLEOTIDE SEQUENCE [LARGE SCALE GENOMIC DNA]</scope>
    <source>
        <strain evidence="10">W106-1 / CGMCC3.15140</strain>
    </source>
</reference>
<dbReference type="InParanoid" id="W3WJ31"/>
<evidence type="ECO:0000259" key="8">
    <source>
        <dbReference type="Pfam" id="PF20684"/>
    </source>
</evidence>
<keyword evidence="3 7" id="KW-1133">Transmembrane helix</keyword>
<feature type="compositionally biased region" description="Basic and acidic residues" evidence="6">
    <location>
        <begin position="335"/>
        <end position="346"/>
    </location>
</feature>
<feature type="transmembrane region" description="Helical" evidence="7">
    <location>
        <begin position="134"/>
        <end position="165"/>
    </location>
</feature>
<comment type="similarity">
    <text evidence="5">Belongs to the SAT4 family.</text>
</comment>
<evidence type="ECO:0000256" key="5">
    <source>
        <dbReference type="ARBA" id="ARBA00038359"/>
    </source>
</evidence>
<dbReference type="PANTHER" id="PTHR33048">
    <property type="entry name" value="PTH11-LIKE INTEGRAL MEMBRANE PROTEIN (AFU_ORTHOLOGUE AFUA_5G11245)"/>
    <property type="match status" value="1"/>
</dbReference>
<name>W3WJ31_PESFW</name>
<dbReference type="GO" id="GO:0016020">
    <property type="term" value="C:membrane"/>
    <property type="evidence" value="ECO:0007669"/>
    <property type="project" value="UniProtKB-SubCell"/>
</dbReference>
<evidence type="ECO:0000256" key="4">
    <source>
        <dbReference type="ARBA" id="ARBA00023136"/>
    </source>
</evidence>
<dbReference type="OrthoDB" id="3923077at2759"/>
<feature type="transmembrane region" description="Helical" evidence="7">
    <location>
        <begin position="215"/>
        <end position="235"/>
    </location>
</feature>
<sequence>MDNSLMIGIGGDAPMMLGLLWGFTSVAFIFVVLRLYTRIKVVQAYGLDDHFFNASFVSLLIYDVMLTIASYYGFGQDMTGIIAAKGTVDGMENITRAILYSAIGQTVLVFGTALSKTSLALFLLRLVTTRRDQVAIWVPNFFLATAIVASLFVFWFSCVPVAYLWDRRLDGTCPIDPGHISTYAGCWSVIVDFFYAAFPWWLLWNLNMPRREKMIIGISMSLGVLAGACGIKRAIELKNLGSPNYLKDVVGIIIWHAAEFCTTLVCVGIPVCRPLYRDWFGTWMSGRRSGEDLSASGNSGWMKHKNAGGGGGGVFAMHTIGGSELKAQNNTNTSDRYERRDSRATDEQLVLRSDIHQSKQDAFAVGAAERDSGSELSILGPEHNQNASIKVTKEFQVESKTP</sequence>
<evidence type="ECO:0000256" key="2">
    <source>
        <dbReference type="ARBA" id="ARBA00022692"/>
    </source>
</evidence>
<evidence type="ECO:0000313" key="10">
    <source>
        <dbReference type="Proteomes" id="UP000030651"/>
    </source>
</evidence>
<dbReference type="Proteomes" id="UP000030651">
    <property type="component" value="Unassembled WGS sequence"/>
</dbReference>
<feature type="transmembrane region" description="Helical" evidence="7">
    <location>
        <begin position="51"/>
        <end position="74"/>
    </location>
</feature>
<proteinExistence type="inferred from homology"/>
<evidence type="ECO:0000256" key="3">
    <source>
        <dbReference type="ARBA" id="ARBA00022989"/>
    </source>
</evidence>
<gene>
    <name evidence="9" type="ORF">PFICI_14710</name>
</gene>
<comment type="subcellular location">
    <subcellularLocation>
        <location evidence="1">Membrane</location>
        <topology evidence="1">Multi-pass membrane protein</topology>
    </subcellularLocation>
</comment>
<feature type="transmembrane region" description="Helical" evidence="7">
    <location>
        <begin position="20"/>
        <end position="39"/>
    </location>
</feature>
<accession>W3WJ31</accession>
<keyword evidence="4 7" id="KW-0472">Membrane</keyword>
<evidence type="ECO:0000256" key="7">
    <source>
        <dbReference type="SAM" id="Phobius"/>
    </source>
</evidence>
<dbReference type="Pfam" id="PF20684">
    <property type="entry name" value="Fung_rhodopsin"/>
    <property type="match status" value="1"/>
</dbReference>
<evidence type="ECO:0000256" key="1">
    <source>
        <dbReference type="ARBA" id="ARBA00004141"/>
    </source>
</evidence>
<feature type="transmembrane region" description="Helical" evidence="7">
    <location>
        <begin position="180"/>
        <end position="203"/>
    </location>
</feature>
<feature type="region of interest" description="Disordered" evidence="6">
    <location>
        <begin position="361"/>
        <end position="402"/>
    </location>
</feature>
<organism evidence="9 10">
    <name type="scientific">Pestalotiopsis fici (strain W106-1 / CGMCC3.15140)</name>
    <dbReference type="NCBI Taxonomy" id="1229662"/>
    <lineage>
        <taxon>Eukaryota</taxon>
        <taxon>Fungi</taxon>
        <taxon>Dikarya</taxon>
        <taxon>Ascomycota</taxon>
        <taxon>Pezizomycotina</taxon>
        <taxon>Sordariomycetes</taxon>
        <taxon>Xylariomycetidae</taxon>
        <taxon>Amphisphaeriales</taxon>
        <taxon>Sporocadaceae</taxon>
        <taxon>Pestalotiopsis</taxon>
    </lineage>
</organism>
<dbReference type="InterPro" id="IPR049326">
    <property type="entry name" value="Rhodopsin_dom_fungi"/>
</dbReference>
<dbReference type="GeneID" id="19279723"/>
<feature type="region of interest" description="Disordered" evidence="6">
    <location>
        <begin position="325"/>
        <end position="346"/>
    </location>
</feature>
<dbReference type="HOGENOM" id="CLU_028200_3_0_1"/>
<dbReference type="AlphaFoldDB" id="W3WJ31"/>
<dbReference type="RefSeq" id="XP_007841482.1">
    <property type="nucleotide sequence ID" value="XM_007843291.1"/>
</dbReference>
<keyword evidence="2 7" id="KW-0812">Transmembrane</keyword>
<dbReference type="InterPro" id="IPR052337">
    <property type="entry name" value="SAT4-like"/>
</dbReference>
<keyword evidence="10" id="KW-1185">Reference proteome</keyword>
<evidence type="ECO:0000256" key="6">
    <source>
        <dbReference type="SAM" id="MobiDB-lite"/>
    </source>
</evidence>
<dbReference type="OMA" id="GIIIWHA"/>